<sequence length="573" mass="64952">MDDMVIVAQDHEEVEATRDAAIQALEQHGFRINQAKRAHNLDTYDYAIGVPRQPNLDDENLRKASWLNYRWFISPDVDVFDVKLPEMVMVRPVTLSQLKSVVARLYDPLGILAEITLELRYLMRTVHDKGYETAKSNPKGELLDEDDSTFAESTISWCDIFLHDPRVLAPRYVDLRALYCFCDASEFGIAWDICISDGIRVAAWVITQAGGTIPRRELESARLVMLTLREIIAAAQGLVHRCVILSDSSIALYRMKTILANPHSKKIAALPKPEVRRLNHIYDIVQGLVEAEPSLDLTFRHVRSAYNVADALTRPRAMRDLSRSEPSWAEVVEEINKESILCFTANLADGFRREDAMAVDEDVDVLLSDDDYSPDHFSGEVNTTESAKFHRIDPDTGLLLSHLWKSDNWIPLIPFEAVDLQREAIDYVHRLFKHSGVKAMKDLVEQFCTFKNIYREVKSNLFIGPFTVTAIEGVTISICDKEGQTSACGIHQLKRGGPKIKIAREGVDIVKKAASVQTETELAKPAFDESDLRQWRDAVMNEGVMTRSKKRALEKMDGVINTNDNKEPKVRRR</sequence>
<protein>
    <recommendedName>
        <fullName evidence="1">Reverse transcriptase domain-containing protein</fullName>
    </recommendedName>
</protein>
<evidence type="ECO:0000313" key="3">
    <source>
        <dbReference type="Proteomes" id="UP000553632"/>
    </source>
</evidence>
<name>A0A7J6SQH5_PEROL</name>
<reference evidence="2 3" key="1">
    <citation type="submission" date="2020-04" db="EMBL/GenBank/DDBJ databases">
        <title>Perkinsus olseni comparative genomics.</title>
        <authorList>
            <person name="Bogema D.R."/>
        </authorList>
    </citation>
    <scope>NUCLEOTIDE SEQUENCE [LARGE SCALE GENOMIC DNA]</scope>
    <source>
        <strain evidence="2 3">ATCC PRA-207</strain>
    </source>
</reference>
<dbReference type="Pfam" id="PF05380">
    <property type="entry name" value="Peptidase_A17"/>
    <property type="match status" value="1"/>
</dbReference>
<feature type="domain" description="Reverse transcriptase" evidence="1">
    <location>
        <begin position="1"/>
        <end position="71"/>
    </location>
</feature>
<comment type="caution">
    <text evidence="2">The sequence shown here is derived from an EMBL/GenBank/DDBJ whole genome shotgun (WGS) entry which is preliminary data.</text>
</comment>
<proteinExistence type="predicted"/>
<gene>
    <name evidence="2" type="ORF">FOZ63_031855</name>
</gene>
<dbReference type="EMBL" id="JABANO010016552">
    <property type="protein sequence ID" value="KAF4734977.1"/>
    <property type="molecule type" value="Genomic_DNA"/>
</dbReference>
<dbReference type="InterPro" id="IPR008042">
    <property type="entry name" value="Retrotrans_Pao"/>
</dbReference>
<evidence type="ECO:0000259" key="1">
    <source>
        <dbReference type="PROSITE" id="PS50878"/>
    </source>
</evidence>
<dbReference type="Proteomes" id="UP000553632">
    <property type="component" value="Unassembled WGS sequence"/>
</dbReference>
<dbReference type="InterPro" id="IPR000477">
    <property type="entry name" value="RT_dom"/>
</dbReference>
<keyword evidence="3" id="KW-1185">Reference proteome</keyword>
<dbReference type="AlphaFoldDB" id="A0A7J6SQH5"/>
<evidence type="ECO:0000313" key="2">
    <source>
        <dbReference type="EMBL" id="KAF4734977.1"/>
    </source>
</evidence>
<dbReference type="PROSITE" id="PS50878">
    <property type="entry name" value="RT_POL"/>
    <property type="match status" value="1"/>
</dbReference>
<organism evidence="2 3">
    <name type="scientific">Perkinsus olseni</name>
    <name type="common">Perkinsus atlanticus</name>
    <dbReference type="NCBI Taxonomy" id="32597"/>
    <lineage>
        <taxon>Eukaryota</taxon>
        <taxon>Sar</taxon>
        <taxon>Alveolata</taxon>
        <taxon>Perkinsozoa</taxon>
        <taxon>Perkinsea</taxon>
        <taxon>Perkinsida</taxon>
        <taxon>Perkinsidae</taxon>
        <taxon>Perkinsus</taxon>
    </lineage>
</organism>
<accession>A0A7J6SQH5</accession>